<accession>A0A7M7GJI5</accession>
<dbReference type="SMART" id="SM00005">
    <property type="entry name" value="DEATH"/>
    <property type="match status" value="1"/>
</dbReference>
<comment type="function">
    <text evidence="1">Receptor for netrin required for axon guidance. Mediates axon repulsion of neuronal growth cones in the developing nervous system upon ligand binding.</text>
</comment>
<name>A0A7M7GJI5_STRPU</name>
<comment type="similarity">
    <text evidence="1">Belongs to the unc-5 family.</text>
</comment>
<evidence type="ECO:0000259" key="3">
    <source>
        <dbReference type="SMART" id="SM00005"/>
    </source>
</evidence>
<dbReference type="EnsemblMetazoa" id="XM_003730741">
    <property type="protein sequence ID" value="XP_003730789"/>
    <property type="gene ID" value="LOC100891602"/>
</dbReference>
<dbReference type="Gene3D" id="1.10.533.10">
    <property type="entry name" value="Death Domain, Fas"/>
    <property type="match status" value="2"/>
</dbReference>
<dbReference type="InterPro" id="IPR011029">
    <property type="entry name" value="DEATH-like_dom_sf"/>
</dbReference>
<protein>
    <recommendedName>
        <fullName evidence="1">Netrin receptor UNC5</fullName>
    </recommendedName>
</protein>
<dbReference type="PANTHER" id="PTHR12582">
    <property type="entry name" value="NETRIN RECEPTOR UNC5"/>
    <property type="match status" value="1"/>
</dbReference>
<dbReference type="RefSeq" id="XP_003730789.2">
    <property type="nucleotide sequence ID" value="XM_003730741.3"/>
</dbReference>
<comment type="subcellular location">
    <subcellularLocation>
        <location evidence="1">Cell membrane</location>
        <topology evidence="1">Single-pass type I membrane protein</topology>
    </subcellularLocation>
</comment>
<feature type="compositionally biased region" description="Basic and acidic residues" evidence="2">
    <location>
        <begin position="215"/>
        <end position="229"/>
    </location>
</feature>
<dbReference type="SUPFAM" id="SSF47986">
    <property type="entry name" value="DEATH domain"/>
    <property type="match status" value="1"/>
</dbReference>
<dbReference type="InterPro" id="IPR000488">
    <property type="entry name" value="Death_dom"/>
</dbReference>
<dbReference type="Gene3D" id="3.40.50.10140">
    <property type="entry name" value="Toll/interleukin-1 receptor homology (TIR) domain"/>
    <property type="match status" value="1"/>
</dbReference>
<dbReference type="GeneID" id="100891602"/>
<feature type="region of interest" description="Disordered" evidence="2">
    <location>
        <begin position="261"/>
        <end position="295"/>
    </location>
</feature>
<evidence type="ECO:0000313" key="4">
    <source>
        <dbReference type="EnsemblMetazoa" id="XP_003730789"/>
    </source>
</evidence>
<keyword evidence="1" id="KW-0393">Immunoglobulin domain</keyword>
<keyword evidence="1" id="KW-0675">Receptor</keyword>
<proteinExistence type="inferred from homology"/>
<evidence type="ECO:0000256" key="1">
    <source>
        <dbReference type="RuleBase" id="RU367033"/>
    </source>
</evidence>
<feature type="compositionally biased region" description="Polar residues" evidence="2">
    <location>
        <begin position="230"/>
        <end position="243"/>
    </location>
</feature>
<dbReference type="Proteomes" id="UP000007110">
    <property type="component" value="Unassembled WGS sequence"/>
</dbReference>
<feature type="compositionally biased region" description="Polar residues" evidence="2">
    <location>
        <begin position="275"/>
        <end position="295"/>
    </location>
</feature>
<dbReference type="Pfam" id="PF00531">
    <property type="entry name" value="Death"/>
    <property type="match status" value="1"/>
</dbReference>
<reference evidence="4" key="2">
    <citation type="submission" date="2021-01" db="UniProtKB">
        <authorList>
            <consortium name="EnsemblMetazoa"/>
        </authorList>
    </citation>
    <scope>IDENTIFICATION</scope>
</reference>
<dbReference type="GO" id="GO:0005886">
    <property type="term" value="C:plasma membrane"/>
    <property type="evidence" value="ECO:0007669"/>
    <property type="project" value="UniProtKB-SubCell"/>
</dbReference>
<evidence type="ECO:0000313" key="5">
    <source>
        <dbReference type="Proteomes" id="UP000007110"/>
    </source>
</evidence>
<dbReference type="OMA" id="NDPYLED"/>
<evidence type="ECO:0000256" key="2">
    <source>
        <dbReference type="SAM" id="MobiDB-lite"/>
    </source>
</evidence>
<dbReference type="PANTHER" id="PTHR12582:SF41">
    <property type="entry name" value="UNC5C-LIKE PROTEIN"/>
    <property type="match status" value="1"/>
</dbReference>
<dbReference type="InterPro" id="IPR037936">
    <property type="entry name" value="UNC5A-D"/>
</dbReference>
<dbReference type="GO" id="GO:0005042">
    <property type="term" value="F:netrin receptor activity"/>
    <property type="evidence" value="ECO:0007669"/>
    <property type="project" value="UniProtKB-UniRule"/>
</dbReference>
<dbReference type="InParanoid" id="A0A7M7GJI5"/>
<dbReference type="KEGG" id="spu:100891602"/>
<dbReference type="SUPFAM" id="SSF52200">
    <property type="entry name" value="Toll/Interleukin receptor TIR domain"/>
    <property type="match status" value="1"/>
</dbReference>
<dbReference type="AlphaFoldDB" id="A0A7M7GJI5"/>
<sequence length="625" mass="69373">MDTPITDEELLNIAGNVPSADYHSLGIKLGHGLGRLEEILDSKNNDYRRSTVAILMSWMVAASGESWRTRRSRLGAIFSSLGIKASNVLLPEPPYSSQPAVTVPERNRAIPIPAVGLTDSILKEIADNLETDEQMESLARALGRNRGQINQCHTTNRMTGSVTTRGTVDLLTAWKATVQPENQMSSMHSAMTSARLLNLRDTVLLIAMKKQEQEQKDYRRKLDQQKQHQAESSSQDNLSSMNNSETDAAFSILRSVDPRTNSSLRWNDDARRTVESQQRSTPPYQASDSSTSGSFQGQPKFYDIYLKFSQETVNVHKVKDIIRRNGWTMMTANDCRLGVPKMTSIEDALKTCSHVVLILTKEDCEKNDPYQTMTMGMAFQSTVGGSLNGRVISIRCCEERHLPSPLQSLENACINDPYLEDKLKRTIDVSISKGKKGSTVGTSSTLPTEGSIAPLVTSDLGTQPLTAAQVASEVERMLPQINDLPAGPSSSVNIHGNVFNMYVTGRHDLVPPHPMIIPLAVRHELSKLLNGPRVTHDDWTGLASELRLDDYIASLTRKPDPTSDLIDLAEKQKKICSLEDLRHILKQMKRDDCVDVLDARASVVESNNRLMIQDRDRNSSSSDDF</sequence>
<dbReference type="InterPro" id="IPR035897">
    <property type="entry name" value="Toll_tir_struct_dom_sf"/>
</dbReference>
<keyword evidence="5" id="KW-1185">Reference proteome</keyword>
<dbReference type="OrthoDB" id="10157600at2759"/>
<feature type="region of interest" description="Disordered" evidence="2">
    <location>
        <begin position="215"/>
        <end position="243"/>
    </location>
</feature>
<keyword evidence="1" id="KW-0217">Developmental protein</keyword>
<organism evidence="4 5">
    <name type="scientific">Strongylocentrotus purpuratus</name>
    <name type="common">Purple sea urchin</name>
    <dbReference type="NCBI Taxonomy" id="7668"/>
    <lineage>
        <taxon>Eukaryota</taxon>
        <taxon>Metazoa</taxon>
        <taxon>Echinodermata</taxon>
        <taxon>Eleutherozoa</taxon>
        <taxon>Echinozoa</taxon>
        <taxon>Echinoidea</taxon>
        <taxon>Euechinoidea</taxon>
        <taxon>Echinacea</taxon>
        <taxon>Camarodonta</taxon>
        <taxon>Echinidea</taxon>
        <taxon>Strongylocentrotidae</taxon>
        <taxon>Strongylocentrotus</taxon>
    </lineage>
</organism>
<feature type="domain" description="Death" evidence="3">
    <location>
        <begin position="511"/>
        <end position="601"/>
    </location>
</feature>
<reference evidence="5" key="1">
    <citation type="submission" date="2015-02" db="EMBL/GenBank/DDBJ databases">
        <title>Genome sequencing for Strongylocentrotus purpuratus.</title>
        <authorList>
            <person name="Murali S."/>
            <person name="Liu Y."/>
            <person name="Vee V."/>
            <person name="English A."/>
            <person name="Wang M."/>
            <person name="Skinner E."/>
            <person name="Han Y."/>
            <person name="Muzny D.M."/>
            <person name="Worley K.C."/>
            <person name="Gibbs R.A."/>
        </authorList>
    </citation>
    <scope>NUCLEOTIDE SEQUENCE</scope>
</reference>